<name>A0A2M7G6I0_9BACT</name>
<comment type="similarity">
    <text evidence="1">Belongs to the ATP-dependent AMP-binding enzyme family.</text>
</comment>
<dbReference type="SMART" id="SM00827">
    <property type="entry name" value="PKS_AT"/>
    <property type="match status" value="1"/>
</dbReference>
<dbReference type="PROSITE" id="PS52004">
    <property type="entry name" value="KS3_2"/>
    <property type="match status" value="1"/>
</dbReference>
<accession>A0A2M7G6I0</accession>
<dbReference type="Pfam" id="PF00698">
    <property type="entry name" value="Acyl_transf_1"/>
    <property type="match status" value="1"/>
</dbReference>
<dbReference type="InterPro" id="IPR016035">
    <property type="entry name" value="Acyl_Trfase/lysoPLipase"/>
</dbReference>
<dbReference type="CDD" id="cd00833">
    <property type="entry name" value="PKS"/>
    <property type="match status" value="1"/>
</dbReference>
<dbReference type="GO" id="GO:0004312">
    <property type="term" value="F:fatty acid synthase activity"/>
    <property type="evidence" value="ECO:0007669"/>
    <property type="project" value="TreeGrafter"/>
</dbReference>
<evidence type="ECO:0000313" key="9">
    <source>
        <dbReference type="Proteomes" id="UP000231019"/>
    </source>
</evidence>
<dbReference type="InterPro" id="IPR000873">
    <property type="entry name" value="AMP-dep_synth/lig_dom"/>
</dbReference>
<dbReference type="SUPFAM" id="SSF55048">
    <property type="entry name" value="Probable ACP-binding domain of malonyl-CoA ACP transacylase"/>
    <property type="match status" value="1"/>
</dbReference>
<dbReference type="Gene3D" id="3.40.47.10">
    <property type="match status" value="1"/>
</dbReference>
<keyword evidence="2" id="KW-0596">Phosphopantetheine</keyword>
<evidence type="ECO:0000259" key="7">
    <source>
        <dbReference type="PROSITE" id="PS52004"/>
    </source>
</evidence>
<dbReference type="InterPro" id="IPR040097">
    <property type="entry name" value="FAAL/FAAC"/>
</dbReference>
<dbReference type="InterPro" id="IPR032821">
    <property type="entry name" value="PKS_assoc"/>
</dbReference>
<dbReference type="SUPFAM" id="SSF52151">
    <property type="entry name" value="FabD/lysophospholipase-like"/>
    <property type="match status" value="1"/>
</dbReference>
<dbReference type="PANTHER" id="PTHR43775">
    <property type="entry name" value="FATTY ACID SYNTHASE"/>
    <property type="match status" value="1"/>
</dbReference>
<dbReference type="Gene3D" id="3.30.70.3290">
    <property type="match status" value="1"/>
</dbReference>
<keyword evidence="4" id="KW-0808">Transferase</keyword>
<dbReference type="InterPro" id="IPR042099">
    <property type="entry name" value="ANL_N_sf"/>
</dbReference>
<dbReference type="InterPro" id="IPR016036">
    <property type="entry name" value="Malonyl_transacylase_ACP-bd"/>
</dbReference>
<dbReference type="GO" id="GO:0071766">
    <property type="term" value="P:Actinobacterium-type cell wall biogenesis"/>
    <property type="evidence" value="ECO:0007669"/>
    <property type="project" value="UniProtKB-ARBA"/>
</dbReference>
<dbReference type="PROSITE" id="PS00455">
    <property type="entry name" value="AMP_BINDING"/>
    <property type="match status" value="1"/>
</dbReference>
<dbReference type="Pfam" id="PF00550">
    <property type="entry name" value="PP-binding"/>
    <property type="match status" value="2"/>
</dbReference>
<dbReference type="InterPro" id="IPR009081">
    <property type="entry name" value="PP-bd_ACP"/>
</dbReference>
<comment type="caution">
    <text evidence="8">The sequence shown here is derived from an EMBL/GenBank/DDBJ whole genome shotgun (WGS) entry which is preliminary data.</text>
</comment>
<evidence type="ECO:0000256" key="4">
    <source>
        <dbReference type="ARBA" id="ARBA00022679"/>
    </source>
</evidence>
<dbReference type="InterPro" id="IPR045851">
    <property type="entry name" value="AMP-bd_C_sf"/>
</dbReference>
<dbReference type="InterPro" id="IPR016039">
    <property type="entry name" value="Thiolase-like"/>
</dbReference>
<dbReference type="Pfam" id="PF00501">
    <property type="entry name" value="AMP-binding"/>
    <property type="match status" value="1"/>
</dbReference>
<evidence type="ECO:0000256" key="2">
    <source>
        <dbReference type="ARBA" id="ARBA00022450"/>
    </source>
</evidence>
<feature type="region of interest" description="Disordered" evidence="5">
    <location>
        <begin position="1530"/>
        <end position="1561"/>
    </location>
</feature>
<dbReference type="InterPro" id="IPR014030">
    <property type="entry name" value="Ketoacyl_synth_N"/>
</dbReference>
<dbReference type="Gene3D" id="3.40.50.12780">
    <property type="entry name" value="N-terminal domain of ligase-like"/>
    <property type="match status" value="1"/>
</dbReference>
<organism evidence="8 9">
    <name type="scientific">bacterium (Candidatus Blackallbacteria) CG17_big_fil_post_rev_8_21_14_2_50_48_46</name>
    <dbReference type="NCBI Taxonomy" id="2014261"/>
    <lineage>
        <taxon>Bacteria</taxon>
        <taxon>Candidatus Blackallbacteria</taxon>
    </lineage>
</organism>
<evidence type="ECO:0000256" key="3">
    <source>
        <dbReference type="ARBA" id="ARBA00022553"/>
    </source>
</evidence>
<gene>
    <name evidence="8" type="ORF">COW36_08415</name>
</gene>
<evidence type="ECO:0000256" key="1">
    <source>
        <dbReference type="ARBA" id="ARBA00006432"/>
    </source>
</evidence>
<dbReference type="Gene3D" id="3.30.300.30">
    <property type="match status" value="1"/>
</dbReference>
<dbReference type="Proteomes" id="UP000231019">
    <property type="component" value="Unassembled WGS sequence"/>
</dbReference>
<dbReference type="InterPro" id="IPR014043">
    <property type="entry name" value="Acyl_transferase_dom"/>
</dbReference>
<dbReference type="Pfam" id="PF16197">
    <property type="entry name" value="KAsynt_C_assoc"/>
    <property type="match status" value="1"/>
</dbReference>
<dbReference type="GO" id="GO:0006633">
    <property type="term" value="P:fatty acid biosynthetic process"/>
    <property type="evidence" value="ECO:0007669"/>
    <property type="project" value="InterPro"/>
</dbReference>
<dbReference type="InterPro" id="IPR050091">
    <property type="entry name" value="PKS_NRPS_Biosynth_Enz"/>
</dbReference>
<dbReference type="InterPro" id="IPR018201">
    <property type="entry name" value="Ketoacyl_synth_AS"/>
</dbReference>
<dbReference type="InterPro" id="IPR014031">
    <property type="entry name" value="Ketoacyl_synth_C"/>
</dbReference>
<dbReference type="PANTHER" id="PTHR43775:SF37">
    <property type="entry name" value="SI:DKEY-61P9.11"/>
    <property type="match status" value="1"/>
</dbReference>
<dbReference type="Pfam" id="PF02801">
    <property type="entry name" value="Ketoacyl-synt_C"/>
    <property type="match status" value="1"/>
</dbReference>
<dbReference type="InterPro" id="IPR020845">
    <property type="entry name" value="AMP-binding_CS"/>
</dbReference>
<dbReference type="PROSITE" id="PS50075">
    <property type="entry name" value="CARRIER"/>
    <property type="match status" value="2"/>
</dbReference>
<dbReference type="Pfam" id="PF00109">
    <property type="entry name" value="ketoacyl-synt"/>
    <property type="match status" value="1"/>
</dbReference>
<dbReference type="Gene3D" id="1.10.1200.10">
    <property type="entry name" value="ACP-like"/>
    <property type="match status" value="2"/>
</dbReference>
<evidence type="ECO:0000256" key="5">
    <source>
        <dbReference type="SAM" id="MobiDB-lite"/>
    </source>
</evidence>
<evidence type="ECO:0000259" key="6">
    <source>
        <dbReference type="PROSITE" id="PS50075"/>
    </source>
</evidence>
<dbReference type="CDD" id="cd05931">
    <property type="entry name" value="FAAL"/>
    <property type="match status" value="1"/>
</dbReference>
<proteinExistence type="inferred from homology"/>
<dbReference type="InterPro" id="IPR020806">
    <property type="entry name" value="PKS_PP-bd"/>
</dbReference>
<evidence type="ECO:0000313" key="8">
    <source>
        <dbReference type="EMBL" id="PIW17513.1"/>
    </source>
</evidence>
<feature type="domain" description="Carrier" evidence="6">
    <location>
        <begin position="1740"/>
        <end position="1817"/>
    </location>
</feature>
<protein>
    <submittedName>
        <fullName evidence="8">Beta-ketoacyl synthase</fullName>
    </submittedName>
</protein>
<dbReference type="GO" id="GO:0031177">
    <property type="term" value="F:phosphopantetheine binding"/>
    <property type="evidence" value="ECO:0007669"/>
    <property type="project" value="InterPro"/>
</dbReference>
<dbReference type="SMART" id="SM00823">
    <property type="entry name" value="PKS_PP"/>
    <property type="match status" value="2"/>
</dbReference>
<dbReference type="InterPro" id="IPR036736">
    <property type="entry name" value="ACP-like_sf"/>
</dbReference>
<dbReference type="GO" id="GO:0004315">
    <property type="term" value="F:3-oxoacyl-[acyl-carrier-protein] synthase activity"/>
    <property type="evidence" value="ECO:0007669"/>
    <property type="project" value="InterPro"/>
</dbReference>
<feature type="domain" description="Ketosynthase family 3 (KS3)" evidence="7">
    <location>
        <begin position="694"/>
        <end position="1106"/>
    </location>
</feature>
<keyword evidence="3" id="KW-0597">Phosphoprotein</keyword>
<dbReference type="Gene3D" id="3.40.366.10">
    <property type="entry name" value="Malonyl-Coenzyme A Acyl Carrier Protein, domain 2"/>
    <property type="match status" value="1"/>
</dbReference>
<dbReference type="SUPFAM" id="SSF56801">
    <property type="entry name" value="Acetyl-CoA synthetase-like"/>
    <property type="match status" value="1"/>
</dbReference>
<dbReference type="EMBL" id="PFFQ01000023">
    <property type="protein sequence ID" value="PIW17513.1"/>
    <property type="molecule type" value="Genomic_DNA"/>
</dbReference>
<feature type="domain" description="Carrier" evidence="6">
    <location>
        <begin position="605"/>
        <end position="682"/>
    </location>
</feature>
<dbReference type="InterPro" id="IPR020841">
    <property type="entry name" value="PKS_Beta-ketoAc_synthase_dom"/>
</dbReference>
<dbReference type="SUPFAM" id="SSF53901">
    <property type="entry name" value="Thiolase-like"/>
    <property type="match status" value="1"/>
</dbReference>
<feature type="compositionally biased region" description="Polar residues" evidence="5">
    <location>
        <begin position="1539"/>
        <end position="1551"/>
    </location>
</feature>
<dbReference type="FunFam" id="3.40.50.12780:FF:000013">
    <property type="entry name" value="Long-chain-fatty-acid--AMP ligase FadD32"/>
    <property type="match status" value="1"/>
</dbReference>
<dbReference type="SMART" id="SM00825">
    <property type="entry name" value="PKS_KS"/>
    <property type="match status" value="1"/>
</dbReference>
<reference evidence="8 9" key="1">
    <citation type="submission" date="2017-09" db="EMBL/GenBank/DDBJ databases">
        <title>Depth-based differentiation of microbial function through sediment-hosted aquifers and enrichment of novel symbionts in the deep terrestrial subsurface.</title>
        <authorList>
            <person name="Probst A.J."/>
            <person name="Ladd B."/>
            <person name="Jarett J.K."/>
            <person name="Geller-Mcgrath D.E."/>
            <person name="Sieber C.M."/>
            <person name="Emerson J.B."/>
            <person name="Anantharaman K."/>
            <person name="Thomas B.C."/>
            <person name="Malmstrom R."/>
            <person name="Stieglmeier M."/>
            <person name="Klingl A."/>
            <person name="Woyke T."/>
            <person name="Ryan C.M."/>
            <person name="Banfield J.F."/>
        </authorList>
    </citation>
    <scope>NUCLEOTIDE SEQUENCE [LARGE SCALE GENOMIC DNA]</scope>
    <source>
        <strain evidence="8">CG17_big_fil_post_rev_8_21_14_2_50_48_46</strain>
    </source>
</reference>
<dbReference type="SUPFAM" id="SSF47336">
    <property type="entry name" value="ACP-like"/>
    <property type="match status" value="2"/>
</dbReference>
<dbReference type="PROSITE" id="PS00606">
    <property type="entry name" value="KS3_1"/>
    <property type="match status" value="1"/>
</dbReference>
<sequence length="1817" mass="199735">MHLEIPPPAQNFVELLRWRAQTHPDLMALGWFENGESLTASYSYLELDLQAKIWAQNLRLRHGAGARILLVFPPGLEFMAAFAGCLYAGMVPVPAYPPEPHRLEHSLRRLLAIIADAESEAVLTLPAFYQQAMQLLQASGQASLQSLNWLTPASLQPELAQAWFPPQLEPEDLAFLQYTSGSTGVPKGVMISHGNLLANMEMIKTAFEHGERENTLVCWVPFYHDMGLVGHLLQSLYIGGKTLIMSPLDFLRKPLRWLKLISEWKATSTGAPNFAFELCVRKIKPEERDQLDLSSLRLVLNGAEPVQYKTLMRFLDYFEPAGFPRDAIYPAYGMAEATVFISGSLRSKRPVCLAVSRTAFENNRIETAQEDSHEAMMLVGSGQVWGEEKLKIVNPQSRQPLAENQVGEIWLRGPHIAQGYWRRAEETQAAFQAHLDDGSAETWLRTGDLGFQKAGELYVTGRLKDLIIIRGRNLYPHDLERCIDSLRPRFPVIRPGCGVAVALEGEATESLGLVQEISQPFEACEDLALAISSAIEAEFEVSPRKIIFLAPGSLPKTSSGKLMRQACKAELKKSKPGWEVVYQWPATQPLQTPPTLPSFSQSAELPKSELEAWIRQWLATELTGTLESFSIETPLQALGLDSALAVRLHADLEEKLNRKLIPSLLWDFPNLKQLVPALLSPADHAPVPSRKAQQEPIAILGMSCRFPGESQDPESYWKTLNQNHDALCSPPLERFEESKGLLRGGYLNEVAGFDAEFFGISAREAESMDPQQRILLELVWEALEQAGILPTSLEGSETGIFVALSGSDYAQRSLFGGPQSRDGTSVTGSAFSVAAGRIAYLLGTEGPALTIDTACSSSLTAIHQACQSLRNGEISMAIVAGVNLILSEDLTQAFVQANALSPEGECRSFSAQANGYVRSEGGAALILKRLDEHQASQEPLWGIIKASAVNHDGRSQGLTAPNGRSQQKLLKQALELAGLHPHQIGFLEAHGTGTPLGDPIEVNAIHAVYGERPADQPLWIGAAKSVVGHLEAAAGMAGLLKTLLVLQKGIIPANLKGLPLNPRLLNYLGPLQFPQQAQTWSAPEPRRAALSSFGISGSNAHLILEQAPALPQPNSPGPWLFQLSADSSEQVKDYAQKLQNSLSAEPPLAQLASSLSQRRTRPWRWAGVAADLQSLNEALAHVEPREAKTAPKWVWVFPGQGGQWQGMGSELLQNEPIFAKAFAACSEAFRPWFPEGLENLLQSWQSDKIAEIQPLLCAWQIAMGRLLMAWGLIPSAMIGHSMGEVAAAHLAGMLSLEDAARIIAERSRLMQSLPPGQSMLLTDMSWNEAQDWEKEGLVRAVSNGPNQTVMAGPTTDLNVLQAQLEAQERLARPVAVSMASHSPQVDALLPEIENTLTSIETKVGQVPLFSTVTAEILSGPELKAPYWAQNLRQPVLFYQAFQKANQAGFAHFLEISPHALLSPVLREQGVFACALGRRNQAEKENLLHSLAEVWCQGSDLNGRALQPKFPPLPLPPSPWNHQNYWLEPPISPEPLRVQPTAQPKQTGENWQPLSPPKGPPPQSCLLTGGSDTLRKTLALLLESQGIPCVHLRQAEVLASLPEGWQLNFQSTQEWQVLAKNLPELPTRGYRVLLWLESLSDSLLWPSVDALEGLESTQIWIPIQAKSMDLSTFSWPAAAQDWPESWSKLALENLSNHNLGKLASILRLNTPAELVIQASQVWKKSLYPLKTSSVIESAPSLVKELKQETLQAQIAEMLRIPLSKINPDTPLDSLGFDSLLAVEFRSRLEKLSGRDIPPELLRRSITLAEIMTWLKRAS</sequence>
<dbReference type="InterPro" id="IPR001227">
    <property type="entry name" value="Ac_transferase_dom_sf"/>
</dbReference>